<dbReference type="InterPro" id="IPR005543">
    <property type="entry name" value="PASTA_dom"/>
</dbReference>
<sequence length="670" mass="75258">MAVTEKNILNRLYFIAGCMLLFALAVVVKLISIQITDGDKYRELAKEKTIKNFTIQPNRGNLYSDDGSLLATSVTKYDIRFDAITPSSENFEKYLKPLSDSLSVMFNKPSSYYQNILRKARGNKNRYLLVARDLGYLDYTRLKTFPLFNMNAYKGGIIVEQKTKREHPLGKIAERSVGYERIDDEGYITRVGLEGAFGDYLRGQAGKRLKQKIAKGQWKPITDYNEVEPKDGFDVISTININIQDVAHHALLAQLEKYKADHGCVVVMEVESGEVKAISNLGRTKSGKYYERLNYAVGESNEPGSTFKLMSMIAALEDKVIDTNYVVNTEGGVLTFYDKYKVRDSRWGGYGQISASQVFEVSSNTGIVKIIDNFYRKNPEKFVNRLYNMGLNNQLGLSIKGEGKPVVPHPNDKKNWSGISLPWMAYGYGVSLTPLQILTFYNAVANDGEMVKPRLIKEVKEWNRTIKRFDKEVLNPSICSEETIAKVKKMMENVILKEHGTGHGLYSANFSMAGKTGTTQKNYASKDKDKLQYISTFAGYFPAENPMYSCIVVIHEPDKSVGYYGADVSGPVFKSIARKIYTNSPLVDTVRELERKNASAVKSYDSFYAKAQIKYQTIPNVIGMSGMDAVSLLENLGLKVKVEGNGKVKEQSLNAGETIEDNQTIVLKLF</sequence>
<dbReference type="InterPro" id="IPR050515">
    <property type="entry name" value="Beta-lactam/transpept"/>
</dbReference>
<dbReference type="Proteomes" id="UP000831290">
    <property type="component" value="Chromosome"/>
</dbReference>
<dbReference type="Pfam" id="PF03793">
    <property type="entry name" value="PASTA"/>
    <property type="match status" value="1"/>
</dbReference>
<evidence type="ECO:0000313" key="7">
    <source>
        <dbReference type="Proteomes" id="UP000831290"/>
    </source>
</evidence>
<dbReference type="Gene3D" id="3.30.450.330">
    <property type="match status" value="1"/>
</dbReference>
<dbReference type="SUPFAM" id="SSF54184">
    <property type="entry name" value="Penicillin-binding protein 2x (pbp-2x), c-terminal domain"/>
    <property type="match status" value="1"/>
</dbReference>
<dbReference type="PROSITE" id="PS51178">
    <property type="entry name" value="PASTA"/>
    <property type="match status" value="1"/>
</dbReference>
<keyword evidence="7" id="KW-1185">Reference proteome</keyword>
<protein>
    <submittedName>
        <fullName evidence="6">Transpeptidase family protein</fullName>
    </submittedName>
</protein>
<dbReference type="Pfam" id="PF03717">
    <property type="entry name" value="PBP_dimer"/>
    <property type="match status" value="1"/>
</dbReference>
<dbReference type="GO" id="GO:0004180">
    <property type="term" value="F:carboxypeptidase activity"/>
    <property type="evidence" value="ECO:0007669"/>
    <property type="project" value="UniProtKB-KW"/>
</dbReference>
<keyword evidence="2" id="KW-0645">Protease</keyword>
<dbReference type="SUPFAM" id="SSF56519">
    <property type="entry name" value="Penicillin binding protein dimerisation domain"/>
    <property type="match status" value="1"/>
</dbReference>
<name>A0A9E6ZX77_9FLAO</name>
<dbReference type="InterPro" id="IPR036138">
    <property type="entry name" value="PBP_dimer_sf"/>
</dbReference>
<feature type="transmembrane region" description="Helical" evidence="4">
    <location>
        <begin position="12"/>
        <end position="32"/>
    </location>
</feature>
<dbReference type="RefSeq" id="WP_255844749.1">
    <property type="nucleotide sequence ID" value="NZ_CP094358.1"/>
</dbReference>
<dbReference type="GO" id="GO:0005886">
    <property type="term" value="C:plasma membrane"/>
    <property type="evidence" value="ECO:0007669"/>
    <property type="project" value="TreeGrafter"/>
</dbReference>
<dbReference type="EMBL" id="CP094358">
    <property type="protein sequence ID" value="UOB18496.1"/>
    <property type="molecule type" value="Genomic_DNA"/>
</dbReference>
<gene>
    <name evidence="6" type="ORF">MQE35_04195</name>
</gene>
<dbReference type="CDD" id="cd06575">
    <property type="entry name" value="PASTA_Pbp2x-like_2"/>
    <property type="match status" value="1"/>
</dbReference>
<keyword evidence="4" id="KW-0812">Transmembrane</keyword>
<keyword evidence="2" id="KW-0378">Hydrolase</keyword>
<comment type="subcellular location">
    <subcellularLocation>
        <location evidence="1">Membrane</location>
    </subcellularLocation>
</comment>
<accession>A0A9E6ZX77</accession>
<dbReference type="Pfam" id="PF00905">
    <property type="entry name" value="Transpeptidase"/>
    <property type="match status" value="1"/>
</dbReference>
<dbReference type="InterPro" id="IPR001460">
    <property type="entry name" value="PCN-bd_Tpept"/>
</dbReference>
<evidence type="ECO:0000256" key="2">
    <source>
        <dbReference type="ARBA" id="ARBA00022645"/>
    </source>
</evidence>
<evidence type="ECO:0000256" key="3">
    <source>
        <dbReference type="ARBA" id="ARBA00023136"/>
    </source>
</evidence>
<keyword evidence="4" id="KW-1133">Transmembrane helix</keyword>
<dbReference type="GO" id="GO:0008658">
    <property type="term" value="F:penicillin binding"/>
    <property type="evidence" value="ECO:0007669"/>
    <property type="project" value="InterPro"/>
</dbReference>
<dbReference type="Gene3D" id="3.30.10.20">
    <property type="match status" value="1"/>
</dbReference>
<dbReference type="GO" id="GO:0071555">
    <property type="term" value="P:cell wall organization"/>
    <property type="evidence" value="ECO:0007669"/>
    <property type="project" value="TreeGrafter"/>
</dbReference>
<dbReference type="InterPro" id="IPR012338">
    <property type="entry name" value="Beta-lactam/transpept-like"/>
</dbReference>
<evidence type="ECO:0000313" key="6">
    <source>
        <dbReference type="EMBL" id="UOB18496.1"/>
    </source>
</evidence>
<dbReference type="Gene3D" id="3.90.1310.10">
    <property type="entry name" value="Penicillin-binding protein 2a (Domain 2)"/>
    <property type="match status" value="1"/>
</dbReference>
<dbReference type="Gene3D" id="3.40.710.10">
    <property type="entry name" value="DD-peptidase/beta-lactamase superfamily"/>
    <property type="match status" value="1"/>
</dbReference>
<reference evidence="6" key="1">
    <citation type="submission" date="2022-03" db="EMBL/GenBank/DDBJ databases">
        <title>Description of Abyssus ytuae gen. nov., sp. nov., a novel member of the family Flavobacteriaceae isolated from the sediment of Mariana Trench.</title>
        <authorList>
            <person name="Zhang J."/>
            <person name="Xu X."/>
        </authorList>
    </citation>
    <scope>NUCLEOTIDE SEQUENCE</scope>
    <source>
        <strain evidence="6">MT3330</strain>
    </source>
</reference>
<dbReference type="InterPro" id="IPR005311">
    <property type="entry name" value="PBP_dimer"/>
</dbReference>
<proteinExistence type="predicted"/>
<keyword evidence="3 4" id="KW-0472">Membrane</keyword>
<evidence type="ECO:0000259" key="5">
    <source>
        <dbReference type="PROSITE" id="PS51178"/>
    </source>
</evidence>
<dbReference type="SMART" id="SM00740">
    <property type="entry name" value="PASTA"/>
    <property type="match status" value="1"/>
</dbReference>
<dbReference type="PANTHER" id="PTHR30627:SF1">
    <property type="entry name" value="PEPTIDOGLYCAN D,D-TRANSPEPTIDASE FTSI"/>
    <property type="match status" value="1"/>
</dbReference>
<feature type="domain" description="PASTA" evidence="5">
    <location>
        <begin position="612"/>
        <end position="670"/>
    </location>
</feature>
<dbReference type="PANTHER" id="PTHR30627">
    <property type="entry name" value="PEPTIDOGLYCAN D,D-TRANSPEPTIDASE"/>
    <property type="match status" value="1"/>
</dbReference>
<evidence type="ECO:0000256" key="4">
    <source>
        <dbReference type="SAM" id="Phobius"/>
    </source>
</evidence>
<organism evidence="6 7">
    <name type="scientific">Abyssalbus ytuae</name>
    <dbReference type="NCBI Taxonomy" id="2926907"/>
    <lineage>
        <taxon>Bacteria</taxon>
        <taxon>Pseudomonadati</taxon>
        <taxon>Bacteroidota</taxon>
        <taxon>Flavobacteriia</taxon>
        <taxon>Flavobacteriales</taxon>
        <taxon>Flavobacteriaceae</taxon>
        <taxon>Abyssalbus</taxon>
    </lineage>
</organism>
<keyword evidence="2" id="KW-0121">Carboxypeptidase</keyword>
<evidence type="ECO:0000256" key="1">
    <source>
        <dbReference type="ARBA" id="ARBA00004370"/>
    </source>
</evidence>
<dbReference type="SUPFAM" id="SSF56601">
    <property type="entry name" value="beta-lactamase/transpeptidase-like"/>
    <property type="match status" value="1"/>
</dbReference>
<dbReference type="AlphaFoldDB" id="A0A9E6ZX77"/>
<dbReference type="KEGG" id="fbm:MQE35_04195"/>